<keyword evidence="2" id="KW-0325">Glycoprotein</keyword>
<protein>
    <recommendedName>
        <fullName evidence="5">Sulfotransferase</fullName>
        <ecNumber evidence="5">2.8.2.-</ecNumber>
    </recommendedName>
</protein>
<name>A0A250WZ60_9CHLO</name>
<feature type="compositionally biased region" description="Basic and acidic residues" evidence="6">
    <location>
        <begin position="187"/>
        <end position="198"/>
    </location>
</feature>
<dbReference type="PANTHER" id="PTHR10605:SF56">
    <property type="entry name" value="BIFUNCTIONAL HEPARAN SULFATE N-DEACETYLASE_N-SULFOTRANSFERASE"/>
    <property type="match status" value="1"/>
</dbReference>
<dbReference type="Pfam" id="PF00685">
    <property type="entry name" value="Sulfotransfer_1"/>
    <property type="match status" value="1"/>
</dbReference>
<evidence type="ECO:0000256" key="2">
    <source>
        <dbReference type="ARBA" id="ARBA00023180"/>
    </source>
</evidence>
<feature type="region of interest" description="Disordered" evidence="6">
    <location>
        <begin position="187"/>
        <end position="208"/>
    </location>
</feature>
<feature type="binding site" evidence="4">
    <location>
        <position position="175"/>
    </location>
    <ligand>
        <name>3'-phosphoadenylyl sulfate</name>
        <dbReference type="ChEBI" id="CHEBI:58339"/>
    </ligand>
</feature>
<evidence type="ECO:0000256" key="1">
    <source>
        <dbReference type="ARBA" id="ARBA00022679"/>
    </source>
</evidence>
<dbReference type="Proteomes" id="UP000232323">
    <property type="component" value="Unassembled WGS sequence"/>
</dbReference>
<dbReference type="InterPro" id="IPR037359">
    <property type="entry name" value="NST/OST"/>
</dbReference>
<evidence type="ECO:0000313" key="8">
    <source>
        <dbReference type="EMBL" id="GAX76127.1"/>
    </source>
</evidence>
<keyword evidence="1 5" id="KW-0808">Transferase</keyword>
<evidence type="ECO:0000256" key="5">
    <source>
        <dbReference type="RuleBase" id="RU361155"/>
    </source>
</evidence>
<evidence type="ECO:0000259" key="7">
    <source>
        <dbReference type="Pfam" id="PF00685"/>
    </source>
</evidence>
<dbReference type="GO" id="GO:0008146">
    <property type="term" value="F:sulfotransferase activity"/>
    <property type="evidence" value="ECO:0007669"/>
    <property type="project" value="InterPro"/>
</dbReference>
<feature type="binding site" evidence="4">
    <location>
        <position position="167"/>
    </location>
    <ligand>
        <name>3'-phosphoadenylyl sulfate</name>
        <dbReference type="ChEBI" id="CHEBI:58339"/>
    </ligand>
</feature>
<dbReference type="EC" id="2.8.2.-" evidence="5"/>
<feature type="active site" description="For sulfotransferase activity" evidence="3">
    <location>
        <position position="69"/>
    </location>
</feature>
<reference evidence="8 9" key="1">
    <citation type="submission" date="2017-08" db="EMBL/GenBank/DDBJ databases">
        <title>Acidophilic green algal genome provides insights into adaptation to an acidic environment.</title>
        <authorList>
            <person name="Hirooka S."/>
            <person name="Hirose Y."/>
            <person name="Kanesaki Y."/>
            <person name="Higuchi S."/>
            <person name="Fujiwara T."/>
            <person name="Onuma R."/>
            <person name="Era A."/>
            <person name="Ohbayashi R."/>
            <person name="Uzuka A."/>
            <person name="Nozaki H."/>
            <person name="Yoshikawa H."/>
            <person name="Miyagishima S.Y."/>
        </authorList>
    </citation>
    <scope>NUCLEOTIDE SEQUENCE [LARGE SCALE GENOMIC DNA]</scope>
    <source>
        <strain evidence="8 9">NIES-2499</strain>
    </source>
</reference>
<organism evidence="8 9">
    <name type="scientific">Chlamydomonas eustigma</name>
    <dbReference type="NCBI Taxonomy" id="1157962"/>
    <lineage>
        <taxon>Eukaryota</taxon>
        <taxon>Viridiplantae</taxon>
        <taxon>Chlorophyta</taxon>
        <taxon>core chlorophytes</taxon>
        <taxon>Chlorophyceae</taxon>
        <taxon>CS clade</taxon>
        <taxon>Chlamydomonadales</taxon>
        <taxon>Chlamydomonadaceae</taxon>
        <taxon>Chlamydomonas</taxon>
    </lineage>
</organism>
<dbReference type="InterPro" id="IPR000863">
    <property type="entry name" value="Sulfotransferase_dom"/>
</dbReference>
<dbReference type="OrthoDB" id="10070062at2759"/>
<dbReference type="AlphaFoldDB" id="A0A250WZ60"/>
<evidence type="ECO:0000256" key="4">
    <source>
        <dbReference type="PIRSR" id="PIRSR637359-2"/>
    </source>
</evidence>
<evidence type="ECO:0000256" key="3">
    <source>
        <dbReference type="PIRSR" id="PIRSR637359-1"/>
    </source>
</evidence>
<sequence length="429" mass="49363">MVRTYPYSCLFMWMRALIGFLVALIIFGKSQGFRSTLNASCCLSAKTLVSGVSPKIIPKNMAFIIGAQKSGTTFLFDELLNRHPDIRGQQYVKNGKERTVKEPQFFSFPVVRHEQFAEYLQLYSRSGDPQDESLTFVDASPNYIYYPPAACGVAAVFPNARIIAVLRDPVQRAFSHWNMGRIRSIRNSDAEERSRQDDASLDEESATRGFDDMVDRELQFMRSRNCSYEASRLPASVPRPSAEGTALISVNKWELGQNATLSNVASFPSWNECYPCMFHCGFFHHLSSAGDFFNSSQQVQDPPCMSHRAPSILRRGLYAYQLKWWLQHFKPEQFLVISHNRMYEDPDEVLEQVMDFLGLDPKKKRLKRKATKNSGWSLPKPENFKEKYHAVFSELYRYYEHPNKELYGLLASLPLGHAWGNPFPDRFQY</sequence>
<evidence type="ECO:0000313" key="9">
    <source>
        <dbReference type="Proteomes" id="UP000232323"/>
    </source>
</evidence>
<dbReference type="Gene3D" id="3.40.50.300">
    <property type="entry name" value="P-loop containing nucleotide triphosphate hydrolases"/>
    <property type="match status" value="1"/>
</dbReference>
<dbReference type="Pfam" id="PF13469">
    <property type="entry name" value="Sulfotransfer_3"/>
    <property type="match status" value="1"/>
</dbReference>
<keyword evidence="9" id="KW-1185">Reference proteome</keyword>
<accession>A0A250WZ60</accession>
<comment type="similarity">
    <text evidence="5">Belongs to the sulfotransferase 1 family.</text>
</comment>
<dbReference type="PANTHER" id="PTHR10605">
    <property type="entry name" value="HEPARAN SULFATE SULFOTRANSFERASE"/>
    <property type="match status" value="1"/>
</dbReference>
<dbReference type="InterPro" id="IPR027417">
    <property type="entry name" value="P-loop_NTPase"/>
</dbReference>
<feature type="domain" description="Sulfotransferase" evidence="7">
    <location>
        <begin position="311"/>
        <end position="368"/>
    </location>
</feature>
<evidence type="ECO:0000256" key="6">
    <source>
        <dbReference type="SAM" id="MobiDB-lite"/>
    </source>
</evidence>
<dbReference type="SUPFAM" id="SSF52540">
    <property type="entry name" value="P-loop containing nucleoside triphosphate hydrolases"/>
    <property type="match status" value="1"/>
</dbReference>
<comment type="caution">
    <text evidence="8">The sequence shown here is derived from an EMBL/GenBank/DDBJ whole genome shotgun (WGS) entry which is preliminary data.</text>
</comment>
<dbReference type="EMBL" id="BEGY01000015">
    <property type="protein sequence ID" value="GAX76127.1"/>
    <property type="molecule type" value="Genomic_DNA"/>
</dbReference>
<proteinExistence type="inferred from homology"/>
<gene>
    <name evidence="8" type="ORF">CEUSTIGMA_g3570.t1</name>
</gene>